<dbReference type="PROSITE" id="PS00136">
    <property type="entry name" value="SUBTILASE_ASP"/>
    <property type="match status" value="1"/>
</dbReference>
<organism evidence="8 9">
    <name type="scientific">Podospora aff. communis PSN243</name>
    <dbReference type="NCBI Taxonomy" id="3040156"/>
    <lineage>
        <taxon>Eukaryota</taxon>
        <taxon>Fungi</taxon>
        <taxon>Dikarya</taxon>
        <taxon>Ascomycota</taxon>
        <taxon>Pezizomycotina</taxon>
        <taxon>Sordariomycetes</taxon>
        <taxon>Sordariomycetidae</taxon>
        <taxon>Sordariales</taxon>
        <taxon>Podosporaceae</taxon>
        <taxon>Podospora</taxon>
    </lineage>
</organism>
<dbReference type="InterPro" id="IPR051048">
    <property type="entry name" value="Peptidase_S8/S53_subtilisin"/>
</dbReference>
<dbReference type="InterPro" id="IPR034058">
    <property type="entry name" value="TagA/B/C/D_pept_dom"/>
</dbReference>
<keyword evidence="1 4" id="KW-0645">Protease</keyword>
<dbReference type="InterPro" id="IPR023827">
    <property type="entry name" value="Peptidase_S8_Asp-AS"/>
</dbReference>
<evidence type="ECO:0000256" key="4">
    <source>
        <dbReference type="PROSITE-ProRule" id="PRU01240"/>
    </source>
</evidence>
<feature type="region of interest" description="Disordered" evidence="6">
    <location>
        <begin position="439"/>
        <end position="471"/>
    </location>
</feature>
<dbReference type="AlphaFoldDB" id="A0AAV9G8G4"/>
<dbReference type="PANTHER" id="PTHR43399:SF5">
    <property type="entry name" value="PEPTIDASE S8 FAMILY WITH PROTEASE-ASSOCIATED DOMAIN"/>
    <property type="match status" value="1"/>
</dbReference>
<gene>
    <name evidence="8" type="ORF">QBC34DRAFT_430010</name>
</gene>
<evidence type="ECO:0000256" key="2">
    <source>
        <dbReference type="ARBA" id="ARBA00022801"/>
    </source>
</evidence>
<evidence type="ECO:0000256" key="5">
    <source>
        <dbReference type="RuleBase" id="RU003355"/>
    </source>
</evidence>
<keyword evidence="3 4" id="KW-0720">Serine protease</keyword>
<protein>
    <submittedName>
        <fullName evidence="8">Subtilisin-like protease</fullName>
    </submittedName>
</protein>
<dbReference type="Proteomes" id="UP001321760">
    <property type="component" value="Unassembled WGS sequence"/>
</dbReference>
<feature type="domain" description="Peptidase S8/S53" evidence="7">
    <location>
        <begin position="209"/>
        <end position="562"/>
    </location>
</feature>
<reference evidence="8" key="2">
    <citation type="submission" date="2023-05" db="EMBL/GenBank/DDBJ databases">
        <authorList>
            <consortium name="Lawrence Berkeley National Laboratory"/>
            <person name="Steindorff A."/>
            <person name="Hensen N."/>
            <person name="Bonometti L."/>
            <person name="Westerberg I."/>
            <person name="Brannstrom I.O."/>
            <person name="Guillou S."/>
            <person name="Cros-Aarteil S."/>
            <person name="Calhoun S."/>
            <person name="Haridas S."/>
            <person name="Kuo A."/>
            <person name="Mondo S."/>
            <person name="Pangilinan J."/>
            <person name="Riley R."/>
            <person name="Labutti K."/>
            <person name="Andreopoulos B."/>
            <person name="Lipzen A."/>
            <person name="Chen C."/>
            <person name="Yanf M."/>
            <person name="Daum C."/>
            <person name="Ng V."/>
            <person name="Clum A."/>
            <person name="Ohm R."/>
            <person name="Martin F."/>
            <person name="Silar P."/>
            <person name="Natvig D."/>
            <person name="Lalanne C."/>
            <person name="Gautier V."/>
            <person name="Ament-Velasquez S.L."/>
            <person name="Kruys A."/>
            <person name="Hutchinson M.I."/>
            <person name="Powell A.J."/>
            <person name="Barry K."/>
            <person name="Miller A.N."/>
            <person name="Grigoriev I.V."/>
            <person name="Debuchy R."/>
            <person name="Gladieux P."/>
            <person name="Thoren M.H."/>
            <person name="Johannesson H."/>
        </authorList>
    </citation>
    <scope>NUCLEOTIDE SEQUENCE</scope>
    <source>
        <strain evidence="8">PSN243</strain>
    </source>
</reference>
<dbReference type="Pfam" id="PF00082">
    <property type="entry name" value="Peptidase_S8"/>
    <property type="match status" value="1"/>
</dbReference>
<dbReference type="PROSITE" id="PS51892">
    <property type="entry name" value="SUBTILASE"/>
    <property type="match status" value="1"/>
</dbReference>
<keyword evidence="2 4" id="KW-0378">Hydrolase</keyword>
<accession>A0AAV9G8G4</accession>
<dbReference type="PROSITE" id="PS00138">
    <property type="entry name" value="SUBTILASE_SER"/>
    <property type="match status" value="1"/>
</dbReference>
<name>A0AAV9G8G4_9PEZI</name>
<evidence type="ECO:0000256" key="6">
    <source>
        <dbReference type="SAM" id="MobiDB-lite"/>
    </source>
</evidence>
<dbReference type="GO" id="GO:0006508">
    <property type="term" value="P:proteolysis"/>
    <property type="evidence" value="ECO:0007669"/>
    <property type="project" value="UniProtKB-KW"/>
</dbReference>
<sequence>MSPVVINGNIWHPDNPAQGPAIFATDPPAEDKTSYILLETAGPVSAERRAVLEQKGAIILERKGDCVYLCRYDPPSLAPLKDDLGNFVVDAHVYHPACVIGSDLKKGADELGEHFEVTLGLHPDVSGEAAYIDVAREVQSVAGIPDSDIIISEGRILAKVPTSKVAAIAKVDRVHAINKLNEATLHIDVACRIMKAHQPLGQTNEIFKGEGETVCVVDSGFDTGDMKKYHEAFGNRLVGLNAIGRKNPWNADDPTGHGTHVAGCAVGSGKHPKFGPLEAPASKATLYVQSTSREGGGLAVPSSGLVSWAALLNPPPAAGHENLKPYISTNSWGTSGLLSNYTSQVKDLDSYLFGNQDLTVLFSAGNEGTPDPSTGLLPGREKNANRILEGPLCEEAMAKNVITVGSCESQRPREKLSWNASHTNYETWGHFMGPVVSRNHPVIRDDDTANDPEGLAATSSRGPPPGTRRIKPDVVAPGTRILSAQSSHLKLPAGEVFREVDGMSHGPKWWFATGTSMATPLVAGCCAVIRGALRSTKGRNYAQPSAALIRAILINGAVRMKGQYKRFNIKDEFGPVEDAPNPHSGFGRVNLDNSLLHIVSRPGSGIGDFRDVKGTSAIPTHGKNPYDVTVKVPTSAAGKSLTLKVTLAWTDYPAETLQNDLNLIVQGPGGAGVRHGNMGDGTGLDRENNVEQVKWKGVQEGNYTIRVMPYDVQFGPQPFALAWRVYESDDL</sequence>
<dbReference type="PANTHER" id="PTHR43399">
    <property type="entry name" value="SUBTILISIN-RELATED"/>
    <property type="match status" value="1"/>
</dbReference>
<evidence type="ECO:0000259" key="7">
    <source>
        <dbReference type="Pfam" id="PF00082"/>
    </source>
</evidence>
<comment type="similarity">
    <text evidence="4 5">Belongs to the peptidase S8 family.</text>
</comment>
<dbReference type="InterPro" id="IPR015500">
    <property type="entry name" value="Peptidase_S8_subtilisin-rel"/>
</dbReference>
<reference evidence="8" key="1">
    <citation type="journal article" date="2023" name="Mol. Phylogenet. Evol.">
        <title>Genome-scale phylogeny and comparative genomics of the fungal order Sordariales.</title>
        <authorList>
            <person name="Hensen N."/>
            <person name="Bonometti L."/>
            <person name="Westerberg I."/>
            <person name="Brannstrom I.O."/>
            <person name="Guillou S."/>
            <person name="Cros-Aarteil S."/>
            <person name="Calhoun S."/>
            <person name="Haridas S."/>
            <person name="Kuo A."/>
            <person name="Mondo S."/>
            <person name="Pangilinan J."/>
            <person name="Riley R."/>
            <person name="LaButti K."/>
            <person name="Andreopoulos B."/>
            <person name="Lipzen A."/>
            <person name="Chen C."/>
            <person name="Yan M."/>
            <person name="Daum C."/>
            <person name="Ng V."/>
            <person name="Clum A."/>
            <person name="Steindorff A."/>
            <person name="Ohm R.A."/>
            <person name="Martin F."/>
            <person name="Silar P."/>
            <person name="Natvig D.O."/>
            <person name="Lalanne C."/>
            <person name="Gautier V."/>
            <person name="Ament-Velasquez S.L."/>
            <person name="Kruys A."/>
            <person name="Hutchinson M.I."/>
            <person name="Powell A.J."/>
            <person name="Barry K."/>
            <person name="Miller A.N."/>
            <person name="Grigoriev I.V."/>
            <person name="Debuchy R."/>
            <person name="Gladieux P."/>
            <person name="Hiltunen Thoren M."/>
            <person name="Johannesson H."/>
        </authorList>
    </citation>
    <scope>NUCLEOTIDE SEQUENCE</scope>
    <source>
        <strain evidence="8">PSN243</strain>
    </source>
</reference>
<dbReference type="PRINTS" id="PR00723">
    <property type="entry name" value="SUBTILISIN"/>
</dbReference>
<dbReference type="InterPro" id="IPR000209">
    <property type="entry name" value="Peptidase_S8/S53_dom"/>
</dbReference>
<evidence type="ECO:0000313" key="8">
    <source>
        <dbReference type="EMBL" id="KAK4444393.1"/>
    </source>
</evidence>
<dbReference type="InterPro" id="IPR008979">
    <property type="entry name" value="Galactose-bd-like_sf"/>
</dbReference>
<dbReference type="SUPFAM" id="SSF49785">
    <property type="entry name" value="Galactose-binding domain-like"/>
    <property type="match status" value="1"/>
</dbReference>
<dbReference type="GO" id="GO:0004252">
    <property type="term" value="F:serine-type endopeptidase activity"/>
    <property type="evidence" value="ECO:0007669"/>
    <property type="project" value="UniProtKB-UniRule"/>
</dbReference>
<keyword evidence="9" id="KW-1185">Reference proteome</keyword>
<dbReference type="PROSITE" id="PS00137">
    <property type="entry name" value="SUBTILASE_HIS"/>
    <property type="match status" value="1"/>
</dbReference>
<feature type="active site" description="Charge relay system" evidence="4">
    <location>
        <position position="516"/>
    </location>
</feature>
<dbReference type="EMBL" id="MU865978">
    <property type="protein sequence ID" value="KAK4444393.1"/>
    <property type="molecule type" value="Genomic_DNA"/>
</dbReference>
<dbReference type="Gene3D" id="2.60.120.380">
    <property type="match status" value="1"/>
</dbReference>
<dbReference type="SUPFAM" id="SSF52743">
    <property type="entry name" value="Subtilisin-like"/>
    <property type="match status" value="1"/>
</dbReference>
<evidence type="ECO:0000256" key="1">
    <source>
        <dbReference type="ARBA" id="ARBA00022670"/>
    </source>
</evidence>
<evidence type="ECO:0000256" key="3">
    <source>
        <dbReference type="ARBA" id="ARBA00022825"/>
    </source>
</evidence>
<evidence type="ECO:0000313" key="9">
    <source>
        <dbReference type="Proteomes" id="UP001321760"/>
    </source>
</evidence>
<dbReference type="InterPro" id="IPR022398">
    <property type="entry name" value="Peptidase_S8_His-AS"/>
</dbReference>
<dbReference type="CDD" id="cd04842">
    <property type="entry name" value="Peptidases_S8_Kp43_protease"/>
    <property type="match status" value="1"/>
</dbReference>
<proteinExistence type="inferred from homology"/>
<dbReference type="InterPro" id="IPR023828">
    <property type="entry name" value="Peptidase_S8_Ser-AS"/>
</dbReference>
<dbReference type="InterPro" id="IPR036852">
    <property type="entry name" value="Peptidase_S8/S53_dom_sf"/>
</dbReference>
<dbReference type="Gene3D" id="3.40.50.200">
    <property type="entry name" value="Peptidase S8/S53 domain"/>
    <property type="match status" value="1"/>
</dbReference>
<feature type="active site" description="Charge relay system" evidence="4">
    <location>
        <position position="257"/>
    </location>
</feature>
<feature type="active site" description="Charge relay system" evidence="4">
    <location>
        <position position="218"/>
    </location>
</feature>
<comment type="caution">
    <text evidence="8">The sequence shown here is derived from an EMBL/GenBank/DDBJ whole genome shotgun (WGS) entry which is preliminary data.</text>
</comment>